<dbReference type="CDD" id="cd02035">
    <property type="entry name" value="ArsA"/>
    <property type="match status" value="1"/>
</dbReference>
<keyword evidence="2 8" id="KW-0813">Transport</keyword>
<evidence type="ECO:0000313" key="10">
    <source>
        <dbReference type="EMBL" id="UKJ89130.2"/>
    </source>
</evidence>
<evidence type="ECO:0000256" key="1">
    <source>
        <dbReference type="ARBA" id="ARBA00011040"/>
    </source>
</evidence>
<keyword evidence="5 8" id="KW-0378">Hydrolase</keyword>
<dbReference type="EMBL" id="CP056066">
    <property type="protein sequence ID" value="UKJ89130.2"/>
    <property type="molecule type" value="Genomic_DNA"/>
</dbReference>
<evidence type="ECO:0000256" key="3">
    <source>
        <dbReference type="ARBA" id="ARBA00022490"/>
    </source>
</evidence>
<evidence type="ECO:0000256" key="5">
    <source>
        <dbReference type="ARBA" id="ARBA00022801"/>
    </source>
</evidence>
<feature type="domain" description="ArsA/GET3 Anion-transporting ATPase-like" evidence="9">
    <location>
        <begin position="302"/>
        <end position="353"/>
    </location>
</feature>
<reference evidence="10" key="1">
    <citation type="submission" date="2022-07" db="EMBL/GenBank/DDBJ databases">
        <title>Evaluation of T. orientalis genome assembly methods using nanopore sequencing and analysis of variation between genomes.</title>
        <authorList>
            <person name="Yam J."/>
            <person name="Micallef M.L."/>
            <person name="Liu M."/>
            <person name="Djordjevic S.P."/>
            <person name="Bogema D.R."/>
            <person name="Jenkins C."/>
        </authorList>
    </citation>
    <scope>NUCLEOTIDE SEQUENCE</scope>
    <source>
        <strain evidence="10">Fish Creek</strain>
    </source>
</reference>
<gene>
    <name evidence="10" type="ORF">MACJ_002376</name>
</gene>
<feature type="binding site" evidence="8">
    <location>
        <position position="261"/>
    </location>
    <ligand>
        <name>ATP</name>
        <dbReference type="ChEBI" id="CHEBI:30616"/>
    </ligand>
</feature>
<feature type="domain" description="ArsA/GET3 Anion-transporting ATPase-like" evidence="9">
    <location>
        <begin position="28"/>
        <end position="270"/>
    </location>
</feature>
<feature type="active site" evidence="8">
    <location>
        <position position="64"/>
    </location>
</feature>
<comment type="caution">
    <text evidence="8">Lacks conserved residue(s) required for the propagation of feature annotation.</text>
</comment>
<sequence>MGESVANCENELNLRNDVRNLVDQESYKWIFVGGKGGVGKTTISSSLASILSERRESVLLLSTDPAHSLSDAFNQKFTDTPTLVKGYENLYAMELDVTKVSDTGFGLSESKMFLQAIPELIQMLPGIDEAFSFSELLHSVQSMKYSVIVFDTAPTGHTLKFLNLPDVLDQLLENFLKVENLCGIAMKLFSAFSDSLAKEQIFEKLKKFKSNLTLIMNQMKDPDATTFVCVCIPEFLSVYETERLIQSLAKTDVDCSYIIVNQILSYINLENHVQKTKESLEDLSEHNKNVLEPFFELVLEQQNNLNGRLSIQRKYLDDIKQLYEGLFNIVCLKQHKYEVRGSEAIKEFSQDLLKHSPLPEA</sequence>
<feature type="binding site" evidence="8">
    <location>
        <position position="234"/>
    </location>
    <ligand>
        <name>ATP</name>
        <dbReference type="ChEBI" id="CHEBI:30616"/>
    </ligand>
</feature>
<organism evidence="10 11">
    <name type="scientific">Theileria orientalis</name>
    <dbReference type="NCBI Taxonomy" id="68886"/>
    <lineage>
        <taxon>Eukaryota</taxon>
        <taxon>Sar</taxon>
        <taxon>Alveolata</taxon>
        <taxon>Apicomplexa</taxon>
        <taxon>Aconoidasida</taxon>
        <taxon>Piroplasmida</taxon>
        <taxon>Theileriidae</taxon>
        <taxon>Theileria</taxon>
    </lineage>
</organism>
<dbReference type="HAMAP" id="MF_03112">
    <property type="entry name" value="Asna1_Get3"/>
    <property type="match status" value="1"/>
</dbReference>
<dbReference type="Gene3D" id="3.40.50.300">
    <property type="entry name" value="P-loop containing nucleotide triphosphate hydrolases"/>
    <property type="match status" value="1"/>
</dbReference>
<comment type="similarity">
    <text evidence="1 8">Belongs to the arsA ATPase family.</text>
</comment>
<keyword evidence="3 8" id="KW-0963">Cytoplasm</keyword>
<keyword evidence="4 8" id="KW-0547">Nucleotide-binding</keyword>
<dbReference type="GO" id="GO:0043529">
    <property type="term" value="C:GET complex"/>
    <property type="evidence" value="ECO:0007669"/>
    <property type="project" value="TreeGrafter"/>
</dbReference>
<protein>
    <recommendedName>
        <fullName evidence="8">ATPase ASNA1 homolog</fullName>
        <ecNumber evidence="8">3.6.-.-</ecNumber>
    </recommendedName>
    <alternativeName>
        <fullName evidence="8">Arsenical pump-driving ATPase homolog</fullName>
    </alternativeName>
    <alternativeName>
        <fullName evidence="8">Arsenite-stimulated ATPase</fullName>
    </alternativeName>
</protein>
<dbReference type="GO" id="GO:0005524">
    <property type="term" value="F:ATP binding"/>
    <property type="evidence" value="ECO:0007669"/>
    <property type="project" value="UniProtKB-UniRule"/>
</dbReference>
<comment type="function">
    <text evidence="8">ATPase required for the post-translational delivery of tail-anchored (TA) proteins to the endoplasmic reticulum. Recognizes and selectively binds the transmembrane domain of TA proteins in the cytosol. This complex then targets to the endoplasmic reticulum by membrane-bound receptors, where the tail-anchored protein is released for insertion. This process is regulated by ATP binding and hydrolysis. ATP binding drives the homodimer towards the closed dimer state, facilitating recognition of newly synthesized TA membrane proteins. ATP hydrolysis is required for insertion. Subsequently, the homodimer reverts towards the open dimer state, lowering its affinity for the membrane-bound receptor, and returning it to the cytosol to initiate a new round of targeting.</text>
</comment>
<accession>A0A976M629</accession>
<dbReference type="InterPro" id="IPR025723">
    <property type="entry name" value="ArsA/GET3_ATPase-like"/>
</dbReference>
<dbReference type="GO" id="GO:0071816">
    <property type="term" value="P:tail-anchored membrane protein insertion into ER membrane"/>
    <property type="evidence" value="ECO:0007669"/>
    <property type="project" value="TreeGrafter"/>
</dbReference>
<comment type="subcellular location">
    <subcellularLocation>
        <location evidence="8">Cytoplasm</location>
    </subcellularLocation>
    <subcellularLocation>
        <location evidence="8">Endoplasmic reticulum</location>
    </subcellularLocation>
</comment>
<feature type="binding site" evidence="8">
    <location>
        <begin position="35"/>
        <end position="42"/>
    </location>
    <ligand>
        <name>ATP</name>
        <dbReference type="ChEBI" id="CHEBI:30616"/>
    </ligand>
</feature>
<dbReference type="EC" id="3.6.-.-" evidence="8"/>
<name>A0A976M629_THEOR</name>
<dbReference type="SUPFAM" id="SSF52540">
    <property type="entry name" value="P-loop containing nucleoside triphosphate hydrolases"/>
    <property type="match status" value="1"/>
</dbReference>
<keyword evidence="7 8" id="KW-0067">ATP-binding</keyword>
<dbReference type="InterPro" id="IPR016300">
    <property type="entry name" value="ATPase_ArsA/GET3"/>
</dbReference>
<dbReference type="Pfam" id="PF02374">
    <property type="entry name" value="ArsA_ATPase"/>
    <property type="match status" value="2"/>
</dbReference>
<evidence type="ECO:0000256" key="4">
    <source>
        <dbReference type="ARBA" id="ARBA00022741"/>
    </source>
</evidence>
<evidence type="ECO:0000259" key="9">
    <source>
        <dbReference type="Pfam" id="PF02374"/>
    </source>
</evidence>
<dbReference type="OrthoDB" id="1770at2759"/>
<comment type="subunit">
    <text evidence="8">Homodimer.</text>
</comment>
<proteinExistence type="inferred from homology"/>
<dbReference type="PANTHER" id="PTHR10803:SF3">
    <property type="entry name" value="ATPASE GET3"/>
    <property type="match status" value="1"/>
</dbReference>
<evidence type="ECO:0000256" key="7">
    <source>
        <dbReference type="ARBA" id="ARBA00022840"/>
    </source>
</evidence>
<dbReference type="NCBIfam" id="TIGR00345">
    <property type="entry name" value="GET3_arsA_TRC40"/>
    <property type="match status" value="1"/>
</dbReference>
<evidence type="ECO:0000313" key="11">
    <source>
        <dbReference type="Proteomes" id="UP000244803"/>
    </source>
</evidence>
<dbReference type="InterPro" id="IPR027542">
    <property type="entry name" value="ATPase_ArsA/GET3_euk"/>
</dbReference>
<dbReference type="PANTHER" id="PTHR10803">
    <property type="entry name" value="ARSENICAL PUMP-DRIVING ATPASE ARSENITE-TRANSLOCATING ATPASE"/>
    <property type="match status" value="1"/>
</dbReference>
<keyword evidence="6 8" id="KW-0256">Endoplasmic reticulum</keyword>
<dbReference type="AlphaFoldDB" id="A0A976M629"/>
<evidence type="ECO:0000256" key="2">
    <source>
        <dbReference type="ARBA" id="ARBA00022448"/>
    </source>
</evidence>
<evidence type="ECO:0000256" key="8">
    <source>
        <dbReference type="HAMAP-Rule" id="MF_03112"/>
    </source>
</evidence>
<evidence type="ECO:0000256" key="6">
    <source>
        <dbReference type="ARBA" id="ARBA00022824"/>
    </source>
</evidence>
<dbReference type="InterPro" id="IPR027417">
    <property type="entry name" value="P-loop_NTPase"/>
</dbReference>
<dbReference type="Proteomes" id="UP000244803">
    <property type="component" value="Chromosome 3"/>
</dbReference>
<dbReference type="GO" id="GO:0016887">
    <property type="term" value="F:ATP hydrolysis activity"/>
    <property type="evidence" value="ECO:0007669"/>
    <property type="project" value="InterPro"/>
</dbReference>